<name>A0ABQ5D0S7_9ASTR</name>
<proteinExistence type="predicted"/>
<reference evidence="2" key="2">
    <citation type="submission" date="2022-01" db="EMBL/GenBank/DDBJ databases">
        <authorList>
            <person name="Yamashiro T."/>
            <person name="Shiraishi A."/>
            <person name="Satake H."/>
            <person name="Nakayama K."/>
        </authorList>
    </citation>
    <scope>NUCLEOTIDE SEQUENCE</scope>
</reference>
<organism evidence="2 3">
    <name type="scientific">Tanacetum coccineum</name>
    <dbReference type="NCBI Taxonomy" id="301880"/>
    <lineage>
        <taxon>Eukaryota</taxon>
        <taxon>Viridiplantae</taxon>
        <taxon>Streptophyta</taxon>
        <taxon>Embryophyta</taxon>
        <taxon>Tracheophyta</taxon>
        <taxon>Spermatophyta</taxon>
        <taxon>Magnoliopsida</taxon>
        <taxon>eudicotyledons</taxon>
        <taxon>Gunneridae</taxon>
        <taxon>Pentapetalae</taxon>
        <taxon>asterids</taxon>
        <taxon>campanulids</taxon>
        <taxon>Asterales</taxon>
        <taxon>Asteraceae</taxon>
        <taxon>Asteroideae</taxon>
        <taxon>Anthemideae</taxon>
        <taxon>Anthemidinae</taxon>
        <taxon>Tanacetum</taxon>
    </lineage>
</organism>
<evidence type="ECO:0000256" key="1">
    <source>
        <dbReference type="SAM" id="Coils"/>
    </source>
</evidence>
<comment type="caution">
    <text evidence="2">The sequence shown here is derived from an EMBL/GenBank/DDBJ whole genome shotgun (WGS) entry which is preliminary data.</text>
</comment>
<evidence type="ECO:0000313" key="3">
    <source>
        <dbReference type="Proteomes" id="UP001151760"/>
    </source>
</evidence>
<dbReference type="EMBL" id="BQNB010014648">
    <property type="protein sequence ID" value="GJT30719.1"/>
    <property type="molecule type" value="Genomic_DNA"/>
</dbReference>
<accession>A0ABQ5D0S7</accession>
<feature type="coiled-coil region" evidence="1">
    <location>
        <begin position="141"/>
        <end position="168"/>
    </location>
</feature>
<keyword evidence="3" id="KW-1185">Reference proteome</keyword>
<reference evidence="2" key="1">
    <citation type="journal article" date="2022" name="Int. J. Mol. Sci.">
        <title>Draft Genome of Tanacetum Coccineum: Genomic Comparison of Closely Related Tanacetum-Family Plants.</title>
        <authorList>
            <person name="Yamashiro T."/>
            <person name="Shiraishi A."/>
            <person name="Nakayama K."/>
            <person name="Satake H."/>
        </authorList>
    </citation>
    <scope>NUCLEOTIDE SEQUENCE</scope>
</reference>
<gene>
    <name evidence="2" type="ORF">Tco_0910994</name>
</gene>
<dbReference type="Proteomes" id="UP001151760">
    <property type="component" value="Unassembled WGS sequence"/>
</dbReference>
<protein>
    <submittedName>
        <fullName evidence="2">Uncharacterized protein</fullName>
    </submittedName>
</protein>
<evidence type="ECO:0000313" key="2">
    <source>
        <dbReference type="EMBL" id="GJT30719.1"/>
    </source>
</evidence>
<sequence length="200" mass="22563">MFQKRDWNVRKKSGGGTLPGRVESLGLGRRNCSRGATDWGVGSRVDCWGGVGATNKKLFLIADAAQMDEIGELSTNICMMVRIQLANIDSDEGPSYDSAFISKLIVALLYTIKKDHDSHDNELEQLARSAYKEAEKQQIIAQKVKQQNVVLTKQLEQYKERVRVFETNNATKTNFHKGFIKADRQAKRLATELQNQFILI</sequence>
<keyword evidence="1" id="KW-0175">Coiled coil</keyword>